<dbReference type="AlphaFoldDB" id="A0A6I4VN30"/>
<dbReference type="RefSeq" id="WP_160800353.1">
    <property type="nucleotide sequence ID" value="NZ_WUUL01000002.1"/>
</dbReference>
<protein>
    <submittedName>
        <fullName evidence="3">MerR family transcriptional regulator</fullName>
    </submittedName>
</protein>
<dbReference type="PANTHER" id="PTHR30204:SF96">
    <property type="entry name" value="CHROMOSOME-ANCHORING PROTEIN RACA"/>
    <property type="match status" value="1"/>
</dbReference>
<dbReference type="InterPro" id="IPR047057">
    <property type="entry name" value="MerR_fam"/>
</dbReference>
<proteinExistence type="predicted"/>
<gene>
    <name evidence="3" type="ORF">GSM42_04575</name>
</gene>
<dbReference type="InterPro" id="IPR009061">
    <property type="entry name" value="DNA-bd_dom_put_sf"/>
</dbReference>
<accession>A0A6I4VN30</accession>
<dbReference type="SUPFAM" id="SSF89082">
    <property type="entry name" value="Antibiotic binding domain of TipA-like multidrug resistance regulators"/>
    <property type="match status" value="1"/>
</dbReference>
<evidence type="ECO:0000313" key="4">
    <source>
        <dbReference type="Proteomes" id="UP000430692"/>
    </source>
</evidence>
<evidence type="ECO:0000313" key="3">
    <source>
        <dbReference type="EMBL" id="MXQ53019.1"/>
    </source>
</evidence>
<dbReference type="GO" id="GO:0003700">
    <property type="term" value="F:DNA-binding transcription factor activity"/>
    <property type="evidence" value="ECO:0007669"/>
    <property type="project" value="InterPro"/>
</dbReference>
<dbReference type="PANTHER" id="PTHR30204">
    <property type="entry name" value="REDOX-CYCLING DRUG-SENSING TRANSCRIPTIONAL ACTIVATOR SOXR"/>
    <property type="match status" value="1"/>
</dbReference>
<dbReference type="Pfam" id="PF07739">
    <property type="entry name" value="TipAS"/>
    <property type="match status" value="1"/>
</dbReference>
<dbReference type="InterPro" id="IPR012925">
    <property type="entry name" value="TipAS_dom"/>
</dbReference>
<dbReference type="InterPro" id="IPR036244">
    <property type="entry name" value="TipA-like_antibiotic-bd"/>
</dbReference>
<keyword evidence="4" id="KW-1185">Reference proteome</keyword>
<evidence type="ECO:0000259" key="2">
    <source>
        <dbReference type="PROSITE" id="PS50937"/>
    </source>
</evidence>
<dbReference type="Gene3D" id="1.10.490.50">
    <property type="entry name" value="Antibiotic binding domain of TipA-like multidrug resistance regulators"/>
    <property type="match status" value="1"/>
</dbReference>
<dbReference type="Proteomes" id="UP000430692">
    <property type="component" value="Unassembled WGS sequence"/>
</dbReference>
<comment type="caution">
    <text evidence="3">The sequence shown here is derived from an EMBL/GenBank/DDBJ whole genome shotgun (WGS) entry which is preliminary data.</text>
</comment>
<dbReference type="Pfam" id="PF13411">
    <property type="entry name" value="MerR_1"/>
    <property type="match status" value="1"/>
</dbReference>
<evidence type="ECO:0000256" key="1">
    <source>
        <dbReference type="ARBA" id="ARBA00023125"/>
    </source>
</evidence>
<dbReference type="PROSITE" id="PS50937">
    <property type="entry name" value="HTH_MERR_2"/>
    <property type="match status" value="1"/>
</dbReference>
<keyword evidence="1" id="KW-0238">DNA-binding</keyword>
<name>A0A6I4VN30_9BACL</name>
<dbReference type="CDD" id="cd01106">
    <property type="entry name" value="HTH_TipAL-Mta"/>
    <property type="match status" value="1"/>
</dbReference>
<feature type="domain" description="HTH merR-type" evidence="2">
    <location>
        <begin position="5"/>
        <end position="74"/>
    </location>
</feature>
<dbReference type="SMART" id="SM00422">
    <property type="entry name" value="HTH_MERR"/>
    <property type="match status" value="1"/>
</dbReference>
<dbReference type="GO" id="GO:0003677">
    <property type="term" value="F:DNA binding"/>
    <property type="evidence" value="ECO:0007669"/>
    <property type="project" value="UniProtKB-KW"/>
</dbReference>
<sequence>MKRQLLAVKDIVQITGITKRTLHYYDKINLLKPTHLTENGYRLYDRNSLEKLQTILFLKEMDFSLQEIKDILELSKEEQKQLLKNHSQTLLIKKQRLETIITALDEYVSGKDIYNLRIFHDSTILPLQEQYAHEARFFYGETEKYKEFERKLAKLSPSERANLFSMFEQNMESVFRRMAACMNQSPSSDEVQQLIIEWKSNLEQVMVCDSEILVCIANTYKFVNRYKNYINQFSNEDLADFLYKAIIYHINPKEE</sequence>
<dbReference type="SUPFAM" id="SSF46955">
    <property type="entry name" value="Putative DNA-binding domain"/>
    <property type="match status" value="1"/>
</dbReference>
<reference evidence="3 4" key="1">
    <citation type="submission" date="2019-12" db="EMBL/GenBank/DDBJ databases">
        <title>Whole-genome analyses of novel actinobacteria.</title>
        <authorList>
            <person name="Sahin N."/>
            <person name="Saygin H."/>
        </authorList>
    </citation>
    <scope>NUCLEOTIDE SEQUENCE [LARGE SCALE GENOMIC DNA]</scope>
    <source>
        <strain evidence="3 4">KC615</strain>
    </source>
</reference>
<dbReference type="InterPro" id="IPR000551">
    <property type="entry name" value="MerR-type_HTH_dom"/>
</dbReference>
<dbReference type="Gene3D" id="1.10.1660.10">
    <property type="match status" value="1"/>
</dbReference>
<organism evidence="3 4">
    <name type="scientific">Shimazuella alba</name>
    <dbReference type="NCBI Taxonomy" id="2690964"/>
    <lineage>
        <taxon>Bacteria</taxon>
        <taxon>Bacillati</taxon>
        <taxon>Bacillota</taxon>
        <taxon>Bacilli</taxon>
        <taxon>Bacillales</taxon>
        <taxon>Thermoactinomycetaceae</taxon>
        <taxon>Shimazuella</taxon>
    </lineage>
</organism>
<dbReference type="EMBL" id="WUUL01000002">
    <property type="protein sequence ID" value="MXQ53019.1"/>
    <property type="molecule type" value="Genomic_DNA"/>
</dbReference>